<evidence type="ECO:0000313" key="2">
    <source>
        <dbReference type="EMBL" id="MBD1547124.1"/>
    </source>
</evidence>
<organism evidence="2 3">
    <name type="scientific">Roseibium aggregatum</name>
    <dbReference type="NCBI Taxonomy" id="187304"/>
    <lineage>
        <taxon>Bacteria</taxon>
        <taxon>Pseudomonadati</taxon>
        <taxon>Pseudomonadota</taxon>
        <taxon>Alphaproteobacteria</taxon>
        <taxon>Hyphomicrobiales</taxon>
        <taxon>Stappiaceae</taxon>
        <taxon>Roseibium</taxon>
    </lineage>
</organism>
<gene>
    <name evidence="2" type="ORF">HK439_12700</name>
</gene>
<dbReference type="Proteomes" id="UP000598467">
    <property type="component" value="Unassembled WGS sequence"/>
</dbReference>
<sequence length="224" mass="24310">MRIKDYSEAISSVATTLLLVLLVAFLTGVFFFPEKLSATVFDRLERAGLKVKELAIAGWKLEVIERDKVIQSNVDDLAIAKAEIERLQKLIPPDMQASNRESADNVANQINTAIRQSEQTVTVTPSQGAAITQWAVVFGADKDKTSALHEIARVKPDYPGAFLAERDGWLRSIVLFPDRANADSAADGISQAVGRTAYVRNFGDWCPGAPANPAPGSIVECGPR</sequence>
<comment type="caution">
    <text evidence="2">The sequence shown here is derived from an EMBL/GenBank/DDBJ whole genome shotgun (WGS) entry which is preliminary data.</text>
</comment>
<dbReference type="AlphaFoldDB" id="A0A926NXH5"/>
<dbReference type="EMBL" id="JABFCZ010000013">
    <property type="protein sequence ID" value="MBD1547124.1"/>
    <property type="molecule type" value="Genomic_DNA"/>
</dbReference>
<reference evidence="2" key="1">
    <citation type="submission" date="2020-05" db="EMBL/GenBank/DDBJ databases">
        <title>Identification of trans-AT polyketide cluster in two marine bacteria, producers of a novel glutaramide-containing polyketide sesbanimide D and analogs.</title>
        <authorList>
            <person name="Kacar D."/>
            <person name="Rodriguez P."/>
            <person name="Canedo L."/>
            <person name="Gonzalez E."/>
            <person name="Galan B."/>
            <person name="De La Calle F."/>
            <person name="Garcia J.L."/>
        </authorList>
    </citation>
    <scope>NUCLEOTIDE SEQUENCE</scope>
    <source>
        <strain evidence="2">PHM038</strain>
    </source>
</reference>
<dbReference type="RefSeq" id="WP_190291883.1">
    <property type="nucleotide sequence ID" value="NZ_JABFCZ010000013.1"/>
</dbReference>
<evidence type="ECO:0000256" key="1">
    <source>
        <dbReference type="SAM" id="Phobius"/>
    </source>
</evidence>
<accession>A0A926NXH5</accession>
<keyword evidence="1" id="KW-0812">Transmembrane</keyword>
<keyword evidence="1" id="KW-1133">Transmembrane helix</keyword>
<name>A0A926NXH5_9HYPH</name>
<feature type="transmembrane region" description="Helical" evidence="1">
    <location>
        <begin position="12"/>
        <end position="32"/>
    </location>
</feature>
<evidence type="ECO:0000313" key="3">
    <source>
        <dbReference type="Proteomes" id="UP000598467"/>
    </source>
</evidence>
<proteinExistence type="predicted"/>
<keyword evidence="1" id="KW-0472">Membrane</keyword>
<evidence type="ECO:0008006" key="4">
    <source>
        <dbReference type="Google" id="ProtNLM"/>
    </source>
</evidence>
<protein>
    <recommendedName>
        <fullName evidence="4">SPOR domain-containing protein</fullName>
    </recommendedName>
</protein>